<comment type="caution">
    <text evidence="2">The sequence shown here is derived from an EMBL/GenBank/DDBJ whole genome shotgun (WGS) entry which is preliminary data.</text>
</comment>
<dbReference type="SUPFAM" id="SSF81296">
    <property type="entry name" value="E set domains"/>
    <property type="match status" value="1"/>
</dbReference>
<dbReference type="InterPro" id="IPR002909">
    <property type="entry name" value="IPT_dom"/>
</dbReference>
<evidence type="ECO:0000313" key="3">
    <source>
        <dbReference type="Proteomes" id="UP000286402"/>
    </source>
</evidence>
<dbReference type="RefSeq" id="WP_183043913.1">
    <property type="nucleotide sequence ID" value="NZ_MCAQ01000012.1"/>
</dbReference>
<dbReference type="Gene3D" id="2.40.10.500">
    <property type="match status" value="1"/>
</dbReference>
<dbReference type="AlphaFoldDB" id="A0A420FVC5"/>
<dbReference type="PROSITE" id="PS51257">
    <property type="entry name" value="PROKAR_LIPOPROTEIN"/>
    <property type="match status" value="1"/>
</dbReference>
<dbReference type="InterPro" id="IPR011042">
    <property type="entry name" value="6-blade_b-propeller_TolB-like"/>
</dbReference>
<dbReference type="InterPro" id="IPR013783">
    <property type="entry name" value="Ig-like_fold"/>
</dbReference>
<feature type="domain" description="IPT/TIG" evidence="1">
    <location>
        <begin position="202"/>
        <end position="262"/>
    </location>
</feature>
<keyword evidence="3" id="KW-1185">Reference proteome</keyword>
<sequence length="600" mass="64428">MNRFAIFFGIFIVLGIQACHKDKDNPPEESTKSKLEDVLTGIDSLKSFTADFKSASLAEEELSQGITVFTLSDRVLADVSVAKNNLQSTTVGIQDLPRLRAANGTNGSDFKDGSSIKDYIVKGRFSLSDLTADKKLTTLSGKTITVQVVNGIVYLNGVQVFNNPISNNSAFAVFALSSFINYGSMLALDNQALAKAAPCIPGGILTILGQNFSEKPEQNLVTLNGKNALVNAASKNKLVITIPAEATTGLLTVAVNNKTVSSLSAIPVLLPNISTVSGIQALGCQHIQGIAVDNNNTLYFTDPSNHRTLSYDASGHSVIYQPLSPPVKDINGDGKIDANDAELIITDPWAITLGNDGKIYVGGKNNEIPGIFRFSPNTPKQTEHWAGSSDLNLEGRRLNTGMSPIALLADGETILYANNFSNQQYVVNRIAGDNIMGWLYNINLLNVDPTYQQSATMLGMTKVKNVSTFYFADGTGKRIWKKDQNGLYLLAGANNNNHKPAQDGQGNAALFGSPMGIALWSDQYIVVCDNDYNNHNYSIRIVNSYGVVTTIAGGNNPTNSSKDGIGKAAQFDGVNAIAVDKDNMLYVASDDGSIRKIQFK</sequence>
<dbReference type="Proteomes" id="UP000286402">
    <property type="component" value="Unassembled WGS sequence"/>
</dbReference>
<organism evidence="2 3">
    <name type="scientific">Sphingobacterium siyangense</name>
    <dbReference type="NCBI Taxonomy" id="459529"/>
    <lineage>
        <taxon>Bacteria</taxon>
        <taxon>Pseudomonadati</taxon>
        <taxon>Bacteroidota</taxon>
        <taxon>Sphingobacteriia</taxon>
        <taxon>Sphingobacteriales</taxon>
        <taxon>Sphingobacteriaceae</taxon>
        <taxon>Sphingobacterium</taxon>
    </lineage>
</organism>
<name>A0A420FVC5_9SPHI</name>
<dbReference type="Pfam" id="PF01833">
    <property type="entry name" value="TIG"/>
    <property type="match status" value="1"/>
</dbReference>
<dbReference type="EMBL" id="MCAQ01000012">
    <property type="protein sequence ID" value="RKF36915.1"/>
    <property type="molecule type" value="Genomic_DNA"/>
</dbReference>
<dbReference type="Gene3D" id="2.30.180.10">
    <property type="entry name" value="FAS1 domain"/>
    <property type="match status" value="1"/>
</dbReference>
<evidence type="ECO:0000313" key="2">
    <source>
        <dbReference type="EMBL" id="RKF36915.1"/>
    </source>
</evidence>
<dbReference type="SUPFAM" id="SSF101898">
    <property type="entry name" value="NHL repeat"/>
    <property type="match status" value="1"/>
</dbReference>
<evidence type="ECO:0000259" key="1">
    <source>
        <dbReference type="Pfam" id="PF01833"/>
    </source>
</evidence>
<dbReference type="Gene3D" id="2.120.10.30">
    <property type="entry name" value="TolB, C-terminal domain"/>
    <property type="match status" value="1"/>
</dbReference>
<dbReference type="Gene3D" id="2.60.40.10">
    <property type="entry name" value="Immunoglobulins"/>
    <property type="match status" value="1"/>
</dbReference>
<dbReference type="SUPFAM" id="SSF82153">
    <property type="entry name" value="FAS1 domain"/>
    <property type="match status" value="1"/>
</dbReference>
<protein>
    <recommendedName>
        <fullName evidence="1">IPT/TIG domain-containing protein</fullName>
    </recommendedName>
</protein>
<dbReference type="InterPro" id="IPR014756">
    <property type="entry name" value="Ig_E-set"/>
</dbReference>
<proteinExistence type="predicted"/>
<accession>A0A420FVC5</accession>
<dbReference type="InterPro" id="IPR036378">
    <property type="entry name" value="FAS1_dom_sf"/>
</dbReference>
<reference evidence="2 3" key="1">
    <citation type="submission" date="2016-07" db="EMBL/GenBank/DDBJ databases">
        <title>Genome analysis of Sphingobacterium siyangense T12B17.</title>
        <authorList>
            <person name="Xu D."/>
            <person name="Su Y."/>
            <person name="Zheng S."/>
        </authorList>
    </citation>
    <scope>NUCLEOTIDE SEQUENCE [LARGE SCALE GENOMIC DNA]</scope>
    <source>
        <strain evidence="2 3">T12B17</strain>
    </source>
</reference>
<gene>
    <name evidence="2" type="ORF">BCY89_04410</name>
</gene>